<dbReference type="Gene3D" id="2.40.30.130">
    <property type="match status" value="1"/>
</dbReference>
<gene>
    <name evidence="5" type="ORF">M5E07_08175</name>
</gene>
<evidence type="ECO:0000259" key="4">
    <source>
        <dbReference type="Pfam" id="PF07973"/>
    </source>
</evidence>
<dbReference type="InterPro" id="IPR012947">
    <property type="entry name" value="tRNA_SAD"/>
</dbReference>
<accession>A0AAE9S1D5</accession>
<dbReference type="GO" id="GO:0043039">
    <property type="term" value="P:tRNA aminoacylation"/>
    <property type="evidence" value="ECO:0007669"/>
    <property type="project" value="InterPro"/>
</dbReference>
<dbReference type="Proteomes" id="UP001056716">
    <property type="component" value="Chromosome"/>
</dbReference>
<comment type="cofactor">
    <cofactor evidence="1">
        <name>Zn(2+)</name>
        <dbReference type="ChEBI" id="CHEBI:29105"/>
    </cofactor>
</comment>
<dbReference type="PANTHER" id="PTHR43462:SF2">
    <property type="entry name" value="THREONYL AND ALANYL TRNA SYNTHETASE SECOND ADDITIONAL DOMAIN-CONTAINING PROTEIN"/>
    <property type="match status" value="1"/>
</dbReference>
<keyword evidence="6" id="KW-1185">Reference proteome</keyword>
<organism evidence="5 6">
    <name type="scientific">Acinetobacter tibetensis</name>
    <dbReference type="NCBI Taxonomy" id="2943497"/>
    <lineage>
        <taxon>Bacteria</taxon>
        <taxon>Pseudomonadati</taxon>
        <taxon>Pseudomonadota</taxon>
        <taxon>Gammaproteobacteria</taxon>
        <taxon>Moraxellales</taxon>
        <taxon>Moraxellaceae</taxon>
        <taxon>Acinetobacter</taxon>
    </lineage>
</organism>
<dbReference type="Pfam" id="PF07973">
    <property type="entry name" value="tRNA_SAD"/>
    <property type="match status" value="1"/>
</dbReference>
<dbReference type="GO" id="GO:0005524">
    <property type="term" value="F:ATP binding"/>
    <property type="evidence" value="ECO:0007669"/>
    <property type="project" value="InterPro"/>
</dbReference>
<keyword evidence="3" id="KW-0862">Zinc</keyword>
<dbReference type="EMBL" id="CP098732">
    <property type="protein sequence ID" value="USE84741.1"/>
    <property type="molecule type" value="Genomic_DNA"/>
</dbReference>
<dbReference type="SUPFAM" id="SSF50447">
    <property type="entry name" value="Translation proteins"/>
    <property type="match status" value="1"/>
</dbReference>
<dbReference type="GO" id="GO:0004812">
    <property type="term" value="F:aminoacyl-tRNA ligase activity"/>
    <property type="evidence" value="ECO:0007669"/>
    <property type="project" value="InterPro"/>
</dbReference>
<dbReference type="RefSeq" id="WP_252223614.1">
    <property type="nucleotide sequence ID" value="NZ_CP098732.1"/>
</dbReference>
<dbReference type="InterPro" id="IPR051335">
    <property type="entry name" value="Alanyl-tRNA_Editing_Enzymes"/>
</dbReference>
<reference evidence="5" key="1">
    <citation type="submission" date="2022-06" db="EMBL/GenBank/DDBJ databases">
        <title>Isolation, identification and characterization of iprodione-degrading strains in Lhasa, Tibet.</title>
        <authorList>
            <person name="Pan H."/>
        </authorList>
    </citation>
    <scope>NUCLEOTIDE SEQUENCE</scope>
    <source>
        <strain evidence="5">Y-23</strain>
    </source>
</reference>
<dbReference type="InterPro" id="IPR009000">
    <property type="entry name" value="Transl_B-barrel_sf"/>
</dbReference>
<evidence type="ECO:0000313" key="5">
    <source>
        <dbReference type="EMBL" id="USE84741.1"/>
    </source>
</evidence>
<evidence type="ECO:0000313" key="6">
    <source>
        <dbReference type="Proteomes" id="UP001056716"/>
    </source>
</evidence>
<dbReference type="KEGG" id="atz:M5E07_08175"/>
<dbReference type="AlphaFoldDB" id="A0AAE9S1D5"/>
<dbReference type="Gene3D" id="3.30.980.10">
    <property type="entry name" value="Threonyl-trna Synthetase, Chain A, domain 2"/>
    <property type="match status" value="1"/>
</dbReference>
<evidence type="ECO:0000256" key="3">
    <source>
        <dbReference type="ARBA" id="ARBA00022833"/>
    </source>
</evidence>
<sequence>MVKNLYLSGVTESYVEVVACTLLENGQFEIKLENTPFHPQGGGQPSDTGYIAESEVLHVAFKNGAIVHLCNRAVALGQVYAKVDIQSRQLHSRLHSAGHLIGHIIETYGWQPIKAQHWPNDAKVQFLATEKCELLDSIYLQTLIQMFVDADLPAKLTLNEAGFREIQFGELNAYPCGGTHVQSLSEIGPVDILKMEMKKGKLSVHYALTTGISG</sequence>
<dbReference type="GO" id="GO:0046872">
    <property type="term" value="F:metal ion binding"/>
    <property type="evidence" value="ECO:0007669"/>
    <property type="project" value="UniProtKB-KW"/>
</dbReference>
<evidence type="ECO:0000256" key="1">
    <source>
        <dbReference type="ARBA" id="ARBA00001947"/>
    </source>
</evidence>
<evidence type="ECO:0000256" key="2">
    <source>
        <dbReference type="ARBA" id="ARBA00022723"/>
    </source>
</evidence>
<name>A0AAE9S1D5_9GAMM</name>
<dbReference type="InterPro" id="IPR018163">
    <property type="entry name" value="Thr/Ala-tRNA-synth_IIc_edit"/>
</dbReference>
<dbReference type="SUPFAM" id="SSF55186">
    <property type="entry name" value="ThrRS/AlaRS common domain"/>
    <property type="match status" value="1"/>
</dbReference>
<keyword evidence="2" id="KW-0479">Metal-binding</keyword>
<protein>
    <submittedName>
        <fullName evidence="5">Alanyl-tRNA editing protein</fullName>
    </submittedName>
</protein>
<feature type="domain" description="Threonyl/alanyl tRNA synthetase SAD" evidence="4">
    <location>
        <begin position="166"/>
        <end position="198"/>
    </location>
</feature>
<proteinExistence type="predicted"/>
<dbReference type="PANTHER" id="PTHR43462">
    <property type="entry name" value="ALANYL-TRNA EDITING PROTEIN"/>
    <property type="match status" value="1"/>
</dbReference>